<protein>
    <submittedName>
        <fullName evidence="1">Uncharacterized protein</fullName>
    </submittedName>
</protein>
<organism evidence="1">
    <name type="scientific">CrAss-like virus sp. ctyM420</name>
    <dbReference type="NCBI Taxonomy" id="2828014"/>
    <lineage>
        <taxon>Viruses</taxon>
        <taxon>Duplodnaviria</taxon>
        <taxon>Heunggongvirae</taxon>
        <taxon>Uroviricota</taxon>
        <taxon>Caudoviricetes</taxon>
        <taxon>Crassvirales</taxon>
    </lineage>
</organism>
<sequence length="46" mass="5679">MKIKWLQNLEGYAKTFTKERNYLIINEIREKYIISNQKNHTKTHIK</sequence>
<accession>A0A8S5TJH1</accession>
<evidence type="ECO:0000313" key="1">
    <source>
        <dbReference type="EMBL" id="DAF63272.1"/>
    </source>
</evidence>
<name>A0A8S5TJH1_9CAUD</name>
<reference evidence="1" key="1">
    <citation type="journal article" date="2021" name="Proc. Natl. Acad. Sci. U.S.A.">
        <title>A Catalog of Tens of Thousands of Viruses from Human Metagenomes Reveals Hidden Associations with Chronic Diseases.</title>
        <authorList>
            <person name="Tisza M.J."/>
            <person name="Buck C.B."/>
        </authorList>
    </citation>
    <scope>NUCLEOTIDE SEQUENCE</scope>
    <source>
        <strain evidence="1">CtyM420</strain>
    </source>
</reference>
<dbReference type="EMBL" id="BK032837">
    <property type="protein sequence ID" value="DAF63272.1"/>
    <property type="molecule type" value="Genomic_DNA"/>
</dbReference>
<proteinExistence type="predicted"/>